<evidence type="ECO:0000256" key="1">
    <source>
        <dbReference type="SAM" id="MobiDB-lite"/>
    </source>
</evidence>
<feature type="region of interest" description="Disordered" evidence="1">
    <location>
        <begin position="64"/>
        <end position="93"/>
    </location>
</feature>
<comment type="caution">
    <text evidence="2">The sequence shown here is derived from an EMBL/GenBank/DDBJ whole genome shotgun (WGS) entry which is preliminary data.</text>
</comment>
<organism evidence="2 3">
    <name type="scientific">Aureococcus anophagefferens</name>
    <name type="common">Harmful bloom alga</name>
    <dbReference type="NCBI Taxonomy" id="44056"/>
    <lineage>
        <taxon>Eukaryota</taxon>
        <taxon>Sar</taxon>
        <taxon>Stramenopiles</taxon>
        <taxon>Ochrophyta</taxon>
        <taxon>Pelagophyceae</taxon>
        <taxon>Pelagomonadales</taxon>
        <taxon>Pelagomonadaceae</taxon>
        <taxon>Aureococcus</taxon>
    </lineage>
</organism>
<reference evidence="2 3" key="1">
    <citation type="submission" date="2024-03" db="EMBL/GenBank/DDBJ databases">
        <title>Aureococcus anophagefferens CCMP1851 and Kratosvirus quantuckense: Draft genome of a second virus-susceptible host strain in the model system.</title>
        <authorList>
            <person name="Chase E."/>
            <person name="Truchon A.R."/>
            <person name="Schepens W."/>
            <person name="Wilhelm S.W."/>
        </authorList>
    </citation>
    <scope>NUCLEOTIDE SEQUENCE [LARGE SCALE GENOMIC DNA]</scope>
    <source>
        <strain evidence="2 3">CCMP1851</strain>
    </source>
</reference>
<evidence type="ECO:0000313" key="2">
    <source>
        <dbReference type="EMBL" id="KAK7237768.1"/>
    </source>
</evidence>
<keyword evidence="3" id="KW-1185">Reference proteome</keyword>
<dbReference type="EMBL" id="JBBJCI010000237">
    <property type="protein sequence ID" value="KAK7237768.1"/>
    <property type="molecule type" value="Genomic_DNA"/>
</dbReference>
<evidence type="ECO:0000313" key="3">
    <source>
        <dbReference type="Proteomes" id="UP001363151"/>
    </source>
</evidence>
<feature type="region of interest" description="Disordered" evidence="1">
    <location>
        <begin position="1"/>
        <end position="25"/>
    </location>
</feature>
<protein>
    <submittedName>
        <fullName evidence="2">Uncharacterized protein</fullName>
    </submittedName>
</protein>
<feature type="compositionally biased region" description="Basic and acidic residues" evidence="1">
    <location>
        <begin position="75"/>
        <end position="86"/>
    </location>
</feature>
<name>A0ABR1FSY6_AURAN</name>
<accession>A0ABR1FSY6</accession>
<sequence>MEAPDGAAQAPLRADAKAATKPTSGRSAAAVGVATFALVAAARSGATLGATASALARRGASDDDAVGAARRGAGRRGDRAATRGLDDDITNPFNLSGTPASNVSASGLPSNFSMTMDDDLTSLERCASYDDDATYTRGSCASCDHAACFLYCTGYCDSMCGDACGGNVSSGAMCALDTLNNLESVCEDGGFCDATSSASPPTTASVAASSCTGCDSHALCSQCVSGDEGALCMHLMDIDVLTSAYKAMILISDMNATCAAYACKNQTSRSSARSSALLAPGALPAR</sequence>
<dbReference type="Proteomes" id="UP001363151">
    <property type="component" value="Unassembled WGS sequence"/>
</dbReference>
<gene>
    <name evidence="2" type="ORF">SO694_0023509</name>
</gene>
<proteinExistence type="predicted"/>